<sequence>DAQTRTRPARLAGGGLHCRGGGPAGAGVRLPEATDPHGRDLPARRQRRRGGAHADAAPQREAGPAGGGGQPARRGRQHRLEPGGQGAARRLHAGCGRGGRALGQQQPVRQDAVRPAARLQAGEHAGGDPVRDHRQSFRGREDAEGPDRPRAVAAGQAVDGARGQRHGDASLGRALQPDGERQVRRGAVQGFRPRRIGRARQQRATRRGGPAIGAAAHSRRQAHRLCGDEPAAPAATARRAHGRRSRPARLRLHGLVWRGGAGRHARLRDPEAERRDHRGAEGPADRHQHAQPGRRARAHHAGSVRELHPQRDAEVVQGDPRSQHQDRPV</sequence>
<dbReference type="EMBL" id="CADCUX010000357">
    <property type="protein sequence ID" value="CAA9415773.1"/>
    <property type="molecule type" value="Genomic_DNA"/>
</dbReference>
<reference evidence="2" key="1">
    <citation type="submission" date="2020-02" db="EMBL/GenBank/DDBJ databases">
        <authorList>
            <person name="Meier V. D."/>
        </authorList>
    </citation>
    <scope>NUCLEOTIDE SEQUENCE</scope>
    <source>
        <strain evidence="2">AVDCRST_MAG51</strain>
    </source>
</reference>
<feature type="region of interest" description="Disordered" evidence="1">
    <location>
        <begin position="1"/>
        <end position="329"/>
    </location>
</feature>
<feature type="compositionally biased region" description="Gly residues" evidence="1">
    <location>
        <begin position="12"/>
        <end position="25"/>
    </location>
</feature>
<proteinExistence type="predicted"/>
<evidence type="ECO:0000313" key="2">
    <source>
        <dbReference type="EMBL" id="CAA9415773.1"/>
    </source>
</evidence>
<evidence type="ECO:0000256" key="1">
    <source>
        <dbReference type="SAM" id="MobiDB-lite"/>
    </source>
</evidence>
<feature type="non-terminal residue" evidence="2">
    <location>
        <position position="329"/>
    </location>
</feature>
<name>A0A6J4PNS5_9BURK</name>
<organism evidence="2">
    <name type="scientific">uncultured Ramlibacter sp</name>
    <dbReference type="NCBI Taxonomy" id="260755"/>
    <lineage>
        <taxon>Bacteria</taxon>
        <taxon>Pseudomonadati</taxon>
        <taxon>Pseudomonadota</taxon>
        <taxon>Betaproteobacteria</taxon>
        <taxon>Burkholderiales</taxon>
        <taxon>Comamonadaceae</taxon>
        <taxon>Ramlibacter</taxon>
        <taxon>environmental samples</taxon>
    </lineage>
</organism>
<feature type="compositionally biased region" description="Basic residues" evidence="1">
    <location>
        <begin position="292"/>
        <end position="302"/>
    </location>
</feature>
<accession>A0A6J4PNS5</accession>
<feature type="compositionally biased region" description="Basic and acidic residues" evidence="1">
    <location>
        <begin position="303"/>
        <end position="314"/>
    </location>
</feature>
<feature type="compositionally biased region" description="Basic and acidic residues" evidence="1">
    <location>
        <begin position="267"/>
        <end position="288"/>
    </location>
</feature>
<feature type="compositionally biased region" description="Basic and acidic residues" evidence="1">
    <location>
        <begin position="125"/>
        <end position="150"/>
    </location>
</feature>
<feature type="compositionally biased region" description="Basic residues" evidence="1">
    <location>
        <begin position="238"/>
        <end position="252"/>
    </location>
</feature>
<protein>
    <submittedName>
        <fullName evidence="2">BUG/TctC family periplasmic protein</fullName>
    </submittedName>
</protein>
<feature type="compositionally biased region" description="Low complexity" evidence="1">
    <location>
        <begin position="53"/>
        <end position="63"/>
    </location>
</feature>
<feature type="compositionally biased region" description="Basic and acidic residues" evidence="1">
    <location>
        <begin position="32"/>
        <end position="43"/>
    </location>
</feature>
<feature type="non-terminal residue" evidence="2">
    <location>
        <position position="1"/>
    </location>
</feature>
<dbReference type="AlphaFoldDB" id="A0A6J4PNS5"/>
<gene>
    <name evidence="2" type="ORF">AVDCRST_MAG51-1685</name>
</gene>
<feature type="compositionally biased region" description="Basic residues" evidence="1">
    <location>
        <begin position="192"/>
        <end position="206"/>
    </location>
</feature>